<reference evidence="5 6" key="1">
    <citation type="submission" date="2018-01" db="EMBL/GenBank/DDBJ databases">
        <title>The whole genome sequencing and assembly of Paenibacillus chitinolyticus KCCM 41400 strain.</title>
        <authorList>
            <person name="Kim J.-Y."/>
            <person name="Park M.-K."/>
            <person name="Lee Y.-J."/>
            <person name="Yi H."/>
            <person name="Bahn Y.-S."/>
            <person name="Kim J.F."/>
            <person name="Lee D.-W."/>
        </authorList>
    </citation>
    <scope>NUCLEOTIDE SEQUENCE [LARGE SCALE GENOMIC DNA]</scope>
    <source>
        <strain evidence="5 6">KCCM 41400</strain>
    </source>
</reference>
<dbReference type="Proteomes" id="UP001527202">
    <property type="component" value="Unassembled WGS sequence"/>
</dbReference>
<reference evidence="4 7" key="2">
    <citation type="submission" date="2022-05" db="EMBL/GenBank/DDBJ databases">
        <title>Genome Sequencing of Bee-Associated Microbes.</title>
        <authorList>
            <person name="Dunlap C."/>
        </authorList>
    </citation>
    <scope>NUCLEOTIDE SEQUENCE [LARGE SCALE GENOMIC DNA]</scope>
    <source>
        <strain evidence="4 7">NRRL B-23120</strain>
    </source>
</reference>
<keyword evidence="7" id="KW-1185">Reference proteome</keyword>
<dbReference type="PROSITE" id="PS50977">
    <property type="entry name" value="HTH_TETR_2"/>
    <property type="match status" value="1"/>
</dbReference>
<dbReference type="InterPro" id="IPR009057">
    <property type="entry name" value="Homeodomain-like_sf"/>
</dbReference>
<dbReference type="EMBL" id="CP026520">
    <property type="protein sequence ID" value="QAV19514.1"/>
    <property type="molecule type" value="Genomic_DNA"/>
</dbReference>
<dbReference type="PANTHER" id="PTHR43479:SF7">
    <property type="entry name" value="TETR-FAMILY TRANSCRIPTIONAL REGULATOR"/>
    <property type="match status" value="1"/>
</dbReference>
<evidence type="ECO:0000256" key="2">
    <source>
        <dbReference type="PROSITE-ProRule" id="PRU00335"/>
    </source>
</evidence>
<dbReference type="InterPro" id="IPR001647">
    <property type="entry name" value="HTH_TetR"/>
</dbReference>
<dbReference type="RefSeq" id="WP_042226665.1">
    <property type="nucleotide sequence ID" value="NZ_CP026520.1"/>
</dbReference>
<evidence type="ECO:0000313" key="4">
    <source>
        <dbReference type="EMBL" id="MCY9596505.1"/>
    </source>
</evidence>
<dbReference type="PANTHER" id="PTHR43479">
    <property type="entry name" value="ACREF/ENVCD OPERON REPRESSOR-RELATED"/>
    <property type="match status" value="1"/>
</dbReference>
<dbReference type="OrthoDB" id="9810250at2"/>
<accession>A0A410WYM2</accession>
<feature type="domain" description="HTH tetR-type" evidence="3">
    <location>
        <begin position="10"/>
        <end position="70"/>
    </location>
</feature>
<proteinExistence type="predicted"/>
<evidence type="ECO:0000256" key="1">
    <source>
        <dbReference type="ARBA" id="ARBA00023125"/>
    </source>
</evidence>
<dbReference type="Gene3D" id="1.10.357.10">
    <property type="entry name" value="Tetracycline Repressor, domain 2"/>
    <property type="match status" value="1"/>
</dbReference>
<evidence type="ECO:0000259" key="3">
    <source>
        <dbReference type="PROSITE" id="PS50977"/>
    </source>
</evidence>
<dbReference type="SUPFAM" id="SSF46689">
    <property type="entry name" value="Homeodomain-like"/>
    <property type="match status" value="1"/>
</dbReference>
<dbReference type="Pfam" id="PF00440">
    <property type="entry name" value="TetR_N"/>
    <property type="match status" value="1"/>
</dbReference>
<keyword evidence="1 2" id="KW-0238">DNA-binding</keyword>
<dbReference type="EMBL" id="JAMDMJ010000013">
    <property type="protein sequence ID" value="MCY9596505.1"/>
    <property type="molecule type" value="Genomic_DNA"/>
</dbReference>
<dbReference type="AlphaFoldDB" id="A0A410WYM2"/>
<name>A0A410WYM2_9BACL</name>
<feature type="DNA-binding region" description="H-T-H motif" evidence="2">
    <location>
        <begin position="33"/>
        <end position="52"/>
    </location>
</feature>
<evidence type="ECO:0000313" key="6">
    <source>
        <dbReference type="Proteomes" id="UP000288943"/>
    </source>
</evidence>
<dbReference type="GO" id="GO:0003677">
    <property type="term" value="F:DNA binding"/>
    <property type="evidence" value="ECO:0007669"/>
    <property type="project" value="UniProtKB-UniRule"/>
</dbReference>
<gene>
    <name evidence="4" type="ORF">M5X16_12050</name>
    <name evidence="5" type="ORF">PC41400_18350</name>
</gene>
<dbReference type="KEGG" id="pchi:PC41400_18350"/>
<sequence>MVNQQDPRVLRTRQLIREAFRDLLQRKEFDAITIKDIAQKATINRATFYAHFEDKYALLDEITELAFHEMIPEQVADAQEFTDEICNQLILMTHRYIVDFYRICRMDSYPMATLVDEKIKKMLQQAIENIFLKGDTGHGADRHRIKIMAAMTGSAIYGAAHHWLNAREKDRADVLVDIVRPYVMNGLGLYRNGDEVLNDSPTAP</sequence>
<evidence type="ECO:0000313" key="7">
    <source>
        <dbReference type="Proteomes" id="UP001527202"/>
    </source>
</evidence>
<organism evidence="5 6">
    <name type="scientific">Paenibacillus chitinolyticus</name>
    <dbReference type="NCBI Taxonomy" id="79263"/>
    <lineage>
        <taxon>Bacteria</taxon>
        <taxon>Bacillati</taxon>
        <taxon>Bacillota</taxon>
        <taxon>Bacilli</taxon>
        <taxon>Bacillales</taxon>
        <taxon>Paenibacillaceae</taxon>
        <taxon>Paenibacillus</taxon>
    </lineage>
</organism>
<evidence type="ECO:0000313" key="5">
    <source>
        <dbReference type="EMBL" id="QAV19514.1"/>
    </source>
</evidence>
<dbReference type="GeneID" id="95376757"/>
<dbReference type="InterPro" id="IPR050624">
    <property type="entry name" value="HTH-type_Tx_Regulator"/>
</dbReference>
<dbReference type="Proteomes" id="UP000288943">
    <property type="component" value="Chromosome"/>
</dbReference>
<protein>
    <submittedName>
        <fullName evidence="5">TetR/AcrR family transcriptional regulator</fullName>
    </submittedName>
</protein>